<dbReference type="EMBL" id="JAGXBY010000006">
    <property type="protein sequence ID" value="MBS3681636.1"/>
    <property type="molecule type" value="Genomic_DNA"/>
</dbReference>
<feature type="transmembrane region" description="Helical" evidence="8">
    <location>
        <begin position="121"/>
        <end position="141"/>
    </location>
</feature>
<dbReference type="Gene3D" id="1.20.1530.20">
    <property type="match status" value="1"/>
</dbReference>
<evidence type="ECO:0000256" key="4">
    <source>
        <dbReference type="ARBA" id="ARBA00022475"/>
    </source>
</evidence>
<keyword evidence="5 8" id="KW-0812">Transmembrane</keyword>
<evidence type="ECO:0000313" key="9">
    <source>
        <dbReference type="EMBL" id="MBS3681636.1"/>
    </source>
</evidence>
<dbReference type="InterPro" id="IPR004776">
    <property type="entry name" value="Mem_transp_PIN-like"/>
</dbReference>
<dbReference type="Proteomes" id="UP000681870">
    <property type="component" value="Unassembled WGS sequence"/>
</dbReference>
<keyword evidence="4" id="KW-1003">Cell membrane</keyword>
<dbReference type="Pfam" id="PF03547">
    <property type="entry name" value="Mem_trans"/>
    <property type="match status" value="1"/>
</dbReference>
<comment type="subcellular location">
    <subcellularLocation>
        <location evidence="1">Cell membrane</location>
        <topology evidence="1">Multi-pass membrane protein</topology>
    </subcellularLocation>
</comment>
<proteinExistence type="inferred from homology"/>
<name>A0ABS5MH19_9BACI</name>
<feature type="transmembrane region" description="Helical" evidence="8">
    <location>
        <begin position="94"/>
        <end position="115"/>
    </location>
</feature>
<feature type="transmembrane region" description="Helical" evidence="8">
    <location>
        <begin position="278"/>
        <end position="297"/>
    </location>
</feature>
<evidence type="ECO:0000256" key="1">
    <source>
        <dbReference type="ARBA" id="ARBA00004651"/>
    </source>
</evidence>
<feature type="transmembrane region" description="Helical" evidence="8">
    <location>
        <begin position="153"/>
        <end position="175"/>
    </location>
</feature>
<evidence type="ECO:0000256" key="7">
    <source>
        <dbReference type="ARBA" id="ARBA00023136"/>
    </source>
</evidence>
<feature type="transmembrane region" description="Helical" evidence="8">
    <location>
        <begin position="6"/>
        <end position="24"/>
    </location>
</feature>
<evidence type="ECO:0000256" key="6">
    <source>
        <dbReference type="ARBA" id="ARBA00022989"/>
    </source>
</evidence>
<keyword evidence="10" id="KW-1185">Reference proteome</keyword>
<dbReference type="InterPro" id="IPR038770">
    <property type="entry name" value="Na+/solute_symporter_sf"/>
</dbReference>
<organism evidence="9 10">
    <name type="scientific">Ornithinibacillus massiliensis</name>
    <dbReference type="NCBI Taxonomy" id="1944633"/>
    <lineage>
        <taxon>Bacteria</taxon>
        <taxon>Bacillati</taxon>
        <taxon>Bacillota</taxon>
        <taxon>Bacilli</taxon>
        <taxon>Bacillales</taxon>
        <taxon>Bacillaceae</taxon>
        <taxon>Ornithinibacillus</taxon>
    </lineage>
</organism>
<comment type="similarity">
    <text evidence="2">Belongs to the auxin efflux carrier (TC 2.A.69) family.</text>
</comment>
<keyword evidence="6 8" id="KW-1133">Transmembrane helix</keyword>
<evidence type="ECO:0000313" key="10">
    <source>
        <dbReference type="Proteomes" id="UP000681870"/>
    </source>
</evidence>
<evidence type="ECO:0000256" key="2">
    <source>
        <dbReference type="ARBA" id="ARBA00010145"/>
    </source>
</evidence>
<evidence type="ECO:0000256" key="3">
    <source>
        <dbReference type="ARBA" id="ARBA00022448"/>
    </source>
</evidence>
<keyword evidence="3" id="KW-0813">Transport</keyword>
<feature type="transmembrane region" description="Helical" evidence="8">
    <location>
        <begin position="244"/>
        <end position="266"/>
    </location>
</feature>
<evidence type="ECO:0000256" key="5">
    <source>
        <dbReference type="ARBA" id="ARBA00022692"/>
    </source>
</evidence>
<dbReference type="PANTHER" id="PTHR36838:SF1">
    <property type="entry name" value="SLR1864 PROTEIN"/>
    <property type="match status" value="1"/>
</dbReference>
<dbReference type="PANTHER" id="PTHR36838">
    <property type="entry name" value="AUXIN EFFLUX CARRIER FAMILY PROTEIN"/>
    <property type="match status" value="1"/>
</dbReference>
<feature type="transmembrane region" description="Helical" evidence="8">
    <location>
        <begin position="56"/>
        <end position="73"/>
    </location>
</feature>
<sequence length="299" mass="32822">MSIFFNVILPVIAVFGAGFILQRFKPIDIRAVSTLFIYVFLPALVFTKLYEATFDRSYTILLIFAFVQLGLMISLSKLAKHIFKWSHSVESASILTAGFMNAGNYGVPVIMFAIGEQALPYAIFFMVIQTMFMNSFGVYYASRSSSGIRRAVMKVFTLPATYAALIAIILQNISWEIPETVYSTLSMVGGAAIPVMMVILGMQLASITSITFNWQVIISTVSIRMLIGPLIAFGFINLVDVDPIVAAVLIIVASMPSAATTTMYAIQFDTEPELVSSITLVSTLFSIVSITVLLNMIPY</sequence>
<evidence type="ECO:0000256" key="8">
    <source>
        <dbReference type="SAM" id="Phobius"/>
    </source>
</evidence>
<protein>
    <submittedName>
        <fullName evidence="9">AEC family transporter</fullName>
    </submittedName>
</protein>
<accession>A0ABS5MH19</accession>
<feature type="transmembrane region" description="Helical" evidence="8">
    <location>
        <begin position="181"/>
        <end position="204"/>
    </location>
</feature>
<reference evidence="9 10" key="1">
    <citation type="submission" date="2021-05" db="EMBL/GenBank/DDBJ databases">
        <title>Ornithinibacillus massiliensis sp. nov.</title>
        <authorList>
            <person name="Iwaza R."/>
            <person name="Lagier J.-C."/>
            <person name="Raoult D."/>
        </authorList>
    </citation>
    <scope>NUCLEOTIDE SEQUENCE [LARGE SCALE GENOMIC DNA]</scope>
    <source>
        <strain evidence="9 10">Marseille-P3601</strain>
    </source>
</reference>
<keyword evidence="7 8" id="KW-0472">Membrane</keyword>
<dbReference type="RefSeq" id="WP_211742420.1">
    <property type="nucleotide sequence ID" value="NZ_JAGXBY010000006.1"/>
</dbReference>
<feature type="transmembrane region" description="Helical" evidence="8">
    <location>
        <begin position="31"/>
        <end position="50"/>
    </location>
</feature>
<feature type="transmembrane region" description="Helical" evidence="8">
    <location>
        <begin position="216"/>
        <end position="238"/>
    </location>
</feature>
<gene>
    <name evidence="9" type="ORF">KGF86_15690</name>
</gene>
<comment type="caution">
    <text evidence="9">The sequence shown here is derived from an EMBL/GenBank/DDBJ whole genome shotgun (WGS) entry which is preliminary data.</text>
</comment>